<gene>
    <name evidence="5" type="primary">fcbB1</name>
    <name evidence="5" type="ORF">NCTC10293_01902</name>
</gene>
<dbReference type="Gene3D" id="1.10.12.10">
    <property type="entry name" value="Lyase 2-enoyl-coa Hydratase, Chain A, domain 2"/>
    <property type="match status" value="1"/>
</dbReference>
<keyword evidence="3" id="KW-0576">Peroxisome</keyword>
<dbReference type="Pfam" id="PF00378">
    <property type="entry name" value="ECH_1"/>
    <property type="match status" value="1"/>
</dbReference>
<dbReference type="Gene3D" id="3.90.226.10">
    <property type="entry name" value="2-enoyl-CoA Hydratase, Chain A, domain 1"/>
    <property type="match status" value="1"/>
</dbReference>
<comment type="similarity">
    <text evidence="2">Belongs to the enoyl-CoA hydratase/isomerase family.</text>
</comment>
<dbReference type="InterPro" id="IPR001753">
    <property type="entry name" value="Enoyl-CoA_hydra/iso"/>
</dbReference>
<dbReference type="EMBL" id="UGQE01000004">
    <property type="protein sequence ID" value="STZ14309.1"/>
    <property type="molecule type" value="Genomic_DNA"/>
</dbReference>
<dbReference type="RefSeq" id="WP_078276563.1">
    <property type="nucleotide sequence ID" value="NZ_MUXU01000035.1"/>
</dbReference>
<reference evidence="5 6" key="1">
    <citation type="submission" date="2018-06" db="EMBL/GenBank/DDBJ databases">
        <authorList>
            <consortium name="Pathogen Informatics"/>
            <person name="Doyle S."/>
        </authorList>
    </citation>
    <scope>NUCLEOTIDE SEQUENCE [LARGE SCALE GENOMIC DNA]</scope>
    <source>
        <strain evidence="5 6">NCTC10293</strain>
    </source>
</reference>
<dbReference type="PANTHER" id="PTHR43684">
    <property type="match status" value="1"/>
</dbReference>
<proteinExistence type="inferred from homology"/>
<name>A0A378R9A1_9GAMM</name>
<evidence type="ECO:0000256" key="1">
    <source>
        <dbReference type="ARBA" id="ARBA00004275"/>
    </source>
</evidence>
<dbReference type="PANTHER" id="PTHR43684:SF1">
    <property type="entry name" value="ENOYL-COA DELTA ISOMERASE 2"/>
    <property type="match status" value="1"/>
</dbReference>
<sequence length="283" mass="30868">MNSAPNPQTPSNSTEDSTDLHDLAFEHLKVSLDAGVLTLMIDRPAAKNALYGKLYAHLAHALEFAERSPEVKNVILRGAGADFTAGNDLDEFIAFSQMSDIKDAALPAFRFIKAAATLSKPLIIAIKGVAIGIGTTILCHADFVYCDDTAVFALPFVSLGLTPEAGMTRLMTQQIGYLRTCELLFCAKKFDAALAKDYGLISHITHDTDVYEHAQNTARALAALPMSALTASKRLLRQDLDETLACIDKEGEVFLERLRSKELLEAISAFREKRPADFSQFDG</sequence>
<dbReference type="AlphaFoldDB" id="A0A378R9A1"/>
<keyword evidence="5" id="KW-0378">Hydrolase</keyword>
<protein>
    <submittedName>
        <fullName evidence="5">4-chlorobenzoyl coenzyme A dehalogenase-1</fullName>
        <ecNumber evidence="5">3.8.1.7</ecNumber>
    </submittedName>
</protein>
<evidence type="ECO:0000256" key="3">
    <source>
        <dbReference type="ARBA" id="ARBA00023140"/>
    </source>
</evidence>
<dbReference type="GO" id="GO:0004165">
    <property type="term" value="F:delta(3)-delta(2)-enoyl-CoA isomerase activity"/>
    <property type="evidence" value="ECO:0007669"/>
    <property type="project" value="UniProtKB-ARBA"/>
</dbReference>
<evidence type="ECO:0000256" key="2">
    <source>
        <dbReference type="ARBA" id="ARBA00005254"/>
    </source>
</evidence>
<dbReference type="SUPFAM" id="SSF52096">
    <property type="entry name" value="ClpP/crotonase"/>
    <property type="match status" value="1"/>
</dbReference>
<evidence type="ECO:0000256" key="4">
    <source>
        <dbReference type="ARBA" id="ARBA00023235"/>
    </source>
</evidence>
<accession>A0A378R9A1</accession>
<dbReference type="GO" id="GO:0018787">
    <property type="term" value="F:4-chlorobenzoyl-CoA dehalogenase activity"/>
    <property type="evidence" value="ECO:0007669"/>
    <property type="project" value="UniProtKB-EC"/>
</dbReference>
<dbReference type="InterPro" id="IPR051053">
    <property type="entry name" value="ECH/Chromodomain_protein"/>
</dbReference>
<evidence type="ECO:0000313" key="6">
    <source>
        <dbReference type="Proteomes" id="UP000255279"/>
    </source>
</evidence>
<dbReference type="OrthoDB" id="9797151at2"/>
<evidence type="ECO:0000313" key="5">
    <source>
        <dbReference type="EMBL" id="STZ14309.1"/>
    </source>
</evidence>
<dbReference type="InterPro" id="IPR029045">
    <property type="entry name" value="ClpP/crotonase-like_dom_sf"/>
</dbReference>
<comment type="subcellular location">
    <subcellularLocation>
        <location evidence="1">Peroxisome</location>
    </subcellularLocation>
</comment>
<organism evidence="5 6">
    <name type="scientific">Moraxella caviae</name>
    <dbReference type="NCBI Taxonomy" id="34060"/>
    <lineage>
        <taxon>Bacteria</taxon>
        <taxon>Pseudomonadati</taxon>
        <taxon>Pseudomonadota</taxon>
        <taxon>Gammaproteobacteria</taxon>
        <taxon>Moraxellales</taxon>
        <taxon>Moraxellaceae</taxon>
        <taxon>Moraxella</taxon>
    </lineage>
</organism>
<keyword evidence="4" id="KW-0413">Isomerase</keyword>
<dbReference type="CDD" id="cd06558">
    <property type="entry name" value="crotonase-like"/>
    <property type="match status" value="1"/>
</dbReference>
<dbReference type="EC" id="3.8.1.7" evidence="5"/>
<dbReference type="Proteomes" id="UP000255279">
    <property type="component" value="Unassembled WGS sequence"/>
</dbReference>
<dbReference type="InterPro" id="IPR014748">
    <property type="entry name" value="Enoyl-CoA_hydra_C"/>
</dbReference>